<evidence type="ECO:0000313" key="4">
    <source>
        <dbReference type="Proteomes" id="UP000232122"/>
    </source>
</evidence>
<dbReference type="InterPro" id="IPR011990">
    <property type="entry name" value="TPR-like_helical_dom_sf"/>
</dbReference>
<evidence type="ECO:0000313" key="3">
    <source>
        <dbReference type="EMBL" id="MDV6234652.1"/>
    </source>
</evidence>
<dbReference type="Gene3D" id="1.25.40.10">
    <property type="entry name" value="Tetratricopeptide repeat domain"/>
    <property type="match status" value="1"/>
</dbReference>
<gene>
    <name evidence="3" type="ORF">CH379_003290</name>
</gene>
<feature type="compositionally biased region" description="Low complexity" evidence="2">
    <location>
        <begin position="343"/>
        <end position="353"/>
    </location>
</feature>
<name>A0AAE4TXN5_9LEPT</name>
<proteinExistence type="predicted"/>
<dbReference type="InterPro" id="IPR019734">
    <property type="entry name" value="TPR_rpt"/>
</dbReference>
<feature type="region of interest" description="Disordered" evidence="2">
    <location>
        <begin position="331"/>
        <end position="353"/>
    </location>
</feature>
<reference evidence="3 4" key="1">
    <citation type="journal article" date="2018" name="Microb. Genom.">
        <title>Deciphering the unexplored Leptospira diversity from soils uncovers genomic evolution to virulence.</title>
        <authorList>
            <person name="Thibeaux R."/>
            <person name="Iraola G."/>
            <person name="Ferres I."/>
            <person name="Bierque E."/>
            <person name="Girault D."/>
            <person name="Soupe-Gilbert M.E."/>
            <person name="Picardeau M."/>
            <person name="Goarant C."/>
        </authorList>
    </citation>
    <scope>NUCLEOTIDE SEQUENCE [LARGE SCALE GENOMIC DNA]</scope>
    <source>
        <strain evidence="3 4">ATI7-C-A5</strain>
    </source>
</reference>
<dbReference type="EMBL" id="NPEF02000002">
    <property type="protein sequence ID" value="MDV6234652.1"/>
    <property type="molecule type" value="Genomic_DNA"/>
</dbReference>
<keyword evidence="4" id="KW-1185">Reference proteome</keyword>
<dbReference type="RefSeq" id="WP_317572055.1">
    <property type="nucleotide sequence ID" value="NZ_NPEF02000002.1"/>
</dbReference>
<feature type="repeat" description="TPR" evidence="1">
    <location>
        <begin position="1106"/>
        <end position="1139"/>
    </location>
</feature>
<dbReference type="AlphaFoldDB" id="A0AAE4TXN5"/>
<organism evidence="3 4">
    <name type="scientific">Leptospira ellisii</name>
    <dbReference type="NCBI Taxonomy" id="2023197"/>
    <lineage>
        <taxon>Bacteria</taxon>
        <taxon>Pseudomonadati</taxon>
        <taxon>Spirochaetota</taxon>
        <taxon>Spirochaetia</taxon>
        <taxon>Leptospirales</taxon>
        <taxon>Leptospiraceae</taxon>
        <taxon>Leptospira</taxon>
    </lineage>
</organism>
<dbReference type="SUPFAM" id="SSF48452">
    <property type="entry name" value="TPR-like"/>
    <property type="match status" value="1"/>
</dbReference>
<keyword evidence="1" id="KW-0802">TPR repeat</keyword>
<comment type="caution">
    <text evidence="3">The sequence shown here is derived from an EMBL/GenBank/DDBJ whole genome shotgun (WGS) entry which is preliminary data.</text>
</comment>
<dbReference type="Proteomes" id="UP000232122">
    <property type="component" value="Unassembled WGS sequence"/>
</dbReference>
<sequence>MIVKPSDWNESDSPAYYREFFRRIDALDFEAAEEFLTSLFENAPRQNKKGRPADFLYPETENEFEESTLFAHYRRMFAQFHFSEPLESRIERILENLEESLEDENEVRAHKFQPWNGLLFRCSDYEFCNAVANSIHFDRDTGQIRPRFGLNHEMIWDSDSYPAGKSSEAYDFVYDLREGEYEIAYEDEIIPGKDLHLHCKLILFAKMIRTIVDSLFYDERFAEIPKAFPFYVLIDSGECYEYSQEPFLFEIRSPIELKSLRENPHFSSHRKSSERETPGSSADEFLFSLDFLEKPETKEYQIILNFLDSNRNWRVWIEKIAEKTVLPAVEQEEKMQSYENPEESSAAEKTASADPQHFTRLFWDLAKLDAAEHEETARRFQTQVLSRRISEFEDDYRIGIPYIQKFTYDFVLSFLTIPETVRGEFLPLIKTALVSFRKHPHPAFAVRAMEIECWLRTSGRNTKHRPQFVIRSGRQFTLEKNDWETKNRHPIFADPPEEYLDRLIDLVGCMPEEFPWFGESWDFIFQNRLLPLAVRAKRCAPAVAEVLERYNRSGFNESCTLHLAPILHAIGCEEVPESVHKLHKINRFYMKEFYDSWSRRVPAERWTEFLDRFRNFPEDFASPQTWEHVLHDSEPGFQVYYENIEELPERNRIFYALLRGLKNEPGPVLTKFSYFYCEKLVDASSKKGERFFQTVSEITELLNLLRDEGETDDKRRFVYECGISAKAVEVFLENKSETGEILKRTLIAVPDNGLLYFLKVNLAENEEGLKGAIRELGSVLPILWKDDFVMRKAFFLYLLSPERDWDSLSPGSLYSFYKKAKTLFQNEFFTDGKFSGKLESFRFDPFSNILKNEYSKINVESQKRFIENGTAEFEILEKTDSFSDNELAAFLKPENSSLNFLVASRLVKNSRVFSAELLRTLDWETSAASALPLLKLFFQDSALKEKLFANPVFQKFLPYFILNYREVPPKDLAKVLFSRFRESENSDVIVRTAEMLDPETILNCFLSIHWAFQKENKLPELESLIASVLQQTDVRRPEYVLIAANLGVIHVQNGNLERGKEVFDSLFSKDWSRFEYRRDSSYDYEDRVSGGDLNEQYSIAFRKYYAMAKFNAACLYSKLREPETSVSHLKEAVRLEPDQYNKDKILSERDFQPLNESQTYREFLNSLN</sequence>
<evidence type="ECO:0000256" key="1">
    <source>
        <dbReference type="PROSITE-ProRule" id="PRU00339"/>
    </source>
</evidence>
<dbReference type="NCBIfam" id="NF047558">
    <property type="entry name" value="TPR_END_plus"/>
    <property type="match status" value="1"/>
</dbReference>
<accession>A0AAE4TXN5</accession>
<protein>
    <submittedName>
        <fullName evidence="3">Anaphase-promoting complex subunit 5 domain protein</fullName>
    </submittedName>
</protein>
<evidence type="ECO:0000256" key="2">
    <source>
        <dbReference type="SAM" id="MobiDB-lite"/>
    </source>
</evidence>
<dbReference type="PROSITE" id="PS50005">
    <property type="entry name" value="TPR"/>
    <property type="match status" value="1"/>
</dbReference>